<organism evidence="2">
    <name type="scientific">Cladocopium goreaui</name>
    <dbReference type="NCBI Taxonomy" id="2562237"/>
    <lineage>
        <taxon>Eukaryota</taxon>
        <taxon>Sar</taxon>
        <taxon>Alveolata</taxon>
        <taxon>Dinophyceae</taxon>
        <taxon>Suessiales</taxon>
        <taxon>Symbiodiniaceae</taxon>
        <taxon>Cladocopium</taxon>
    </lineage>
</organism>
<sequence>MVHCASSSTTTARANSTEAAYSGYTAVNSTGCLGLNGQRIGEANHPGPLEFLTIGTTNPGGLRNKEQLAVEQGSGIWSYSETHLSKVTQISAAKALKFHAANEGRHLRVHFGAPAALRARSSWAGTWTGVACTSDHSSKVLQVPWPDDFWASGRVLATQHFVGHHVITVVTIYGLPRGPTWPKAAELTNSLLEYITKEFVVGYQGIIIINGDFNYSPHELPCFDVWRAYGFCSAQDYANHRWHQPVAPTCKGATERDLLWMSPMAAALCQKVGVNDVFHDHSSVYVQLQVEVLPHVMRTWPRPREVPWQQVPIAEWHQHCESLDLPVPTDPTLAMKELAISFETSLTGYVPDLHEAKLSSAHCGRAQRLQPARQTTTPLTCRASRPGEAKLVDDKVGKAVILWFKQLRRIQSFRHASCAGHLHHEAVQYRIELWTAIKRAKGFNGSFSDWWLSQEFAMGLGPLPEQPPGAHQAVLIYQAFHHVFRSFEQWHLRQRQQVLQAKYDKTMKALFHDLRKPRPDQVDSFWDTRSYEVAAVKADTKGILFTQPVPSHEDGQWFFQGQSLAVHGSIEELLILDFLPEVAPGDHIDFHYHTVTTDQVHQSLMDFWQPRWNREELQQADTWSRMINFVKAYMPKIPLTLPTLTVEMWREALKRFKPQAARGADGWARLDLLNMSRPHTNQLLRLLTAIENRQMTWPDQLLEGLVIAIAKCDGAHRPNEFRPIVLLSIIYRCWASLRSRQMLQQLEPFIHADAHGFLPSREPAQTWMQIQAAVETSLQSELPMAGIGTDFVKAFNCIQRRPLWFLAEALGIPDGLLWPWKEFASRFTRRFMVCNQVSGPMRSTQGYAEGCPLSVLAMALIDWGYQVYQYQYAPQVRHLSFVDNISMLARQAHLVAWAFFTLRAFLTMWGLSLDLDKTYAWGTTAEIRLQLSQLGIRVVQDFSELGGALSFTAAHRVRFFVNRGANLQDKWQQLRRSRAPIAQKLHAVPMVFWAKALHGALSCTAAERHIHKLRTQAVRHLGLQLAGSNPMLRLSLACPHNAFDADVTIWTDSANTCRRVCQALHDPAEHWDGENSDLWTRMMTILAQTRNGQVEVRWTPSHIDDLLCENPTEEYLAVWNEIADQHAVNTNRNRGLAFTQLCQTAEEFYQLWRKRLQALRHFYLQVANTTKEEQEIIDLTDEPDVLVQKVFNETLGDTLPVNWQNQLSLNSESLAQPVEFVLTLFSKCIAEEPMQANFVAISFVELQQTWQSLVETSDAIEGRPVGFIQDILSDEHGAGRRPTTAGRCFGPARLINFLDQEHQSLFQVARVVRQLREAEFHCAEKEFLRLARHELSTPSTQSLIAACADVDVTRASGWLQVLRKNGRQISPKSFQLVVDALIKEVRMVEADDKGGLSRTGDMAELGKTG</sequence>
<evidence type="ECO:0000259" key="1">
    <source>
        <dbReference type="Pfam" id="PF00078"/>
    </source>
</evidence>
<dbReference type="InterPro" id="IPR000477">
    <property type="entry name" value="RT_dom"/>
</dbReference>
<evidence type="ECO:0000313" key="3">
    <source>
        <dbReference type="EMBL" id="CAL4800558.1"/>
    </source>
</evidence>
<dbReference type="Pfam" id="PF00078">
    <property type="entry name" value="RVT_1"/>
    <property type="match status" value="1"/>
</dbReference>
<comment type="caution">
    <text evidence="2">The sequence shown here is derived from an EMBL/GenBank/DDBJ whole genome shotgun (WGS) entry which is preliminary data.</text>
</comment>
<dbReference type="InterPro" id="IPR036691">
    <property type="entry name" value="Endo/exonu/phosph_ase_sf"/>
</dbReference>
<evidence type="ECO:0000313" key="2">
    <source>
        <dbReference type="EMBL" id="CAI4013246.1"/>
    </source>
</evidence>
<dbReference type="GO" id="GO:0003676">
    <property type="term" value="F:nucleic acid binding"/>
    <property type="evidence" value="ECO:0007669"/>
    <property type="project" value="InterPro"/>
</dbReference>
<dbReference type="EMBL" id="CAMXCT010005779">
    <property type="protein sequence ID" value="CAI4013246.1"/>
    <property type="molecule type" value="Genomic_DNA"/>
</dbReference>
<dbReference type="EMBL" id="CAMXCT020005779">
    <property type="protein sequence ID" value="CAL1166621.1"/>
    <property type="molecule type" value="Genomic_DNA"/>
</dbReference>
<dbReference type="PANTHER" id="PTHR19446">
    <property type="entry name" value="REVERSE TRANSCRIPTASES"/>
    <property type="match status" value="1"/>
</dbReference>
<dbReference type="OrthoDB" id="407509at2759"/>
<reference evidence="2" key="1">
    <citation type="submission" date="2022-10" db="EMBL/GenBank/DDBJ databases">
        <authorList>
            <person name="Chen Y."/>
            <person name="Dougan E. K."/>
            <person name="Chan C."/>
            <person name="Rhodes N."/>
            <person name="Thang M."/>
        </authorList>
    </citation>
    <scope>NUCLEOTIDE SEQUENCE</scope>
</reference>
<feature type="domain" description="Reverse transcriptase" evidence="1">
    <location>
        <begin position="718"/>
        <end position="921"/>
    </location>
</feature>
<evidence type="ECO:0000313" key="4">
    <source>
        <dbReference type="Proteomes" id="UP001152797"/>
    </source>
</evidence>
<keyword evidence="4" id="KW-1185">Reference proteome</keyword>
<dbReference type="Gene3D" id="3.60.10.10">
    <property type="entry name" value="Endonuclease/exonuclease/phosphatase"/>
    <property type="match status" value="1"/>
</dbReference>
<dbReference type="SUPFAM" id="SSF56219">
    <property type="entry name" value="DNase I-like"/>
    <property type="match status" value="1"/>
</dbReference>
<dbReference type="Gene3D" id="3.30.420.10">
    <property type="entry name" value="Ribonuclease H-like superfamily/Ribonuclease H"/>
    <property type="match status" value="1"/>
</dbReference>
<dbReference type="EMBL" id="CAMXCT030005779">
    <property type="protein sequence ID" value="CAL4800558.1"/>
    <property type="molecule type" value="Genomic_DNA"/>
</dbReference>
<proteinExistence type="predicted"/>
<dbReference type="Proteomes" id="UP001152797">
    <property type="component" value="Unassembled WGS sequence"/>
</dbReference>
<protein>
    <submittedName>
        <fullName evidence="3">LINE-1 retrotransposable element ORF2 protein (ORF2p)</fullName>
    </submittedName>
</protein>
<dbReference type="InterPro" id="IPR036397">
    <property type="entry name" value="RNaseH_sf"/>
</dbReference>
<gene>
    <name evidence="2" type="ORF">C1SCF055_LOCUS38236</name>
</gene>
<reference evidence="3 4" key="2">
    <citation type="submission" date="2024-05" db="EMBL/GenBank/DDBJ databases">
        <authorList>
            <person name="Chen Y."/>
            <person name="Shah S."/>
            <person name="Dougan E. K."/>
            <person name="Thang M."/>
            <person name="Chan C."/>
        </authorList>
    </citation>
    <scope>NUCLEOTIDE SEQUENCE [LARGE SCALE GENOMIC DNA]</scope>
</reference>
<accession>A0A9P1DPL7</accession>
<name>A0A9P1DPL7_9DINO</name>